<dbReference type="AlphaFoldDB" id="A0A914Z6T1"/>
<proteinExistence type="predicted"/>
<organism evidence="1 2">
    <name type="scientific">Panagrolaimus superbus</name>
    <dbReference type="NCBI Taxonomy" id="310955"/>
    <lineage>
        <taxon>Eukaryota</taxon>
        <taxon>Metazoa</taxon>
        <taxon>Ecdysozoa</taxon>
        <taxon>Nematoda</taxon>
        <taxon>Chromadorea</taxon>
        <taxon>Rhabditida</taxon>
        <taxon>Tylenchina</taxon>
        <taxon>Panagrolaimomorpha</taxon>
        <taxon>Panagrolaimoidea</taxon>
        <taxon>Panagrolaimidae</taxon>
        <taxon>Panagrolaimus</taxon>
    </lineage>
</organism>
<evidence type="ECO:0000313" key="2">
    <source>
        <dbReference type="WBParaSite" id="PSU_v2.g5958.t1"/>
    </source>
</evidence>
<dbReference type="WBParaSite" id="PSU_v2.g5958.t1">
    <property type="protein sequence ID" value="PSU_v2.g5958.t1"/>
    <property type="gene ID" value="PSU_v2.g5958"/>
</dbReference>
<reference evidence="2" key="1">
    <citation type="submission" date="2022-11" db="UniProtKB">
        <authorList>
            <consortium name="WormBaseParasite"/>
        </authorList>
    </citation>
    <scope>IDENTIFICATION</scope>
</reference>
<keyword evidence="1" id="KW-1185">Reference proteome</keyword>
<protein>
    <submittedName>
        <fullName evidence="2">Reverse transcriptase</fullName>
    </submittedName>
</protein>
<sequence>MTVARSYEFEVKEQVGSKKAEAGVNAVGPIEVDPAYRIDLSKSEITDEEKQQLKALLEEFEDVWARSAYDLGSCQFECPTLKTTTEVPPKVRVHRVPHKWKNELNTHLKGLLDTGRM</sequence>
<name>A0A914Z6T1_9BILA</name>
<dbReference type="Proteomes" id="UP000887577">
    <property type="component" value="Unplaced"/>
</dbReference>
<evidence type="ECO:0000313" key="1">
    <source>
        <dbReference type="Proteomes" id="UP000887577"/>
    </source>
</evidence>
<accession>A0A914Z6T1</accession>